<dbReference type="GO" id="GO:0005783">
    <property type="term" value="C:endoplasmic reticulum"/>
    <property type="evidence" value="ECO:0007669"/>
    <property type="project" value="TreeGrafter"/>
</dbReference>
<keyword evidence="2 6" id="KW-0812">Transmembrane</keyword>
<dbReference type="PANTHER" id="PTHR13285">
    <property type="entry name" value="ACYLTRANSFERASE"/>
    <property type="match status" value="1"/>
</dbReference>
<dbReference type="InterPro" id="IPR004299">
    <property type="entry name" value="MBOAT_fam"/>
</dbReference>
<reference evidence="8 9" key="2">
    <citation type="submission" date="2024-05" db="EMBL/GenBank/DDBJ databases">
        <authorList>
            <person name="Chen Y."/>
            <person name="Shah S."/>
            <person name="Dougan E. K."/>
            <person name="Thang M."/>
            <person name="Chan C."/>
        </authorList>
    </citation>
    <scope>NUCLEOTIDE SEQUENCE [LARGE SCALE GENOMIC DNA]</scope>
</reference>
<feature type="transmembrane region" description="Helical" evidence="6">
    <location>
        <begin position="445"/>
        <end position="464"/>
    </location>
</feature>
<feature type="transmembrane region" description="Helical" evidence="6">
    <location>
        <begin position="196"/>
        <end position="216"/>
    </location>
</feature>
<evidence type="ECO:0000256" key="6">
    <source>
        <dbReference type="SAM" id="Phobius"/>
    </source>
</evidence>
<evidence type="ECO:0000256" key="4">
    <source>
        <dbReference type="ARBA" id="ARBA00023136"/>
    </source>
</evidence>
<sequence>MQRDKKRVRCDRWARLRSSPLLMASTAVTIIFHVAMYACGLMSCREGGHLWNTISGYEGGKMMNMTGTWLAKPFAALDHPWKDLSNRTCGGTEGGHRPAPELDTWVCTPTMDVRAEDSYSTWKRTLPSMSALMLLFLICAWCSELGSSKAGRLRMHVFFGVLVIFISFGLLGTVIVAVMGLIIMAVPRVPALSSNVALAVIWVLTVVFMELVSLFLGQHDHEVPGWNYNQGIKSWCLLEYIVCGDALYKNQPNSQVCSISKYFLISGLAPWFVFRFVALKFISLASDTLWSLRGKEIRDGLESKSELVQRTERHLVQIPETNDEETAEGSDPSVTVDFYSWKYYLAYLGYPPLFFAGPILSYNAFVSQLEKPILSYSAGMAPDNEQAKRARHGVIYYGIRVLILMVVIEVFSVYWWYSQKLNMITCTSKDPYPRCLFDDLSVWELYIGMHVVLHFTWLSLMIIWRFGRLVALADGIDSFENMLGCVSFNYTFTEFWRIWHASMNEFMLRYLYLPLGGKNRAWLAVPVVFLFVGFWHERTGFGTQPAWYAWAFLNALGVIINKFLEDTLARYRKSGRCAASGPARWLVELEKSRLSDQPRRWAAEAAFFLGRGLGPVALILVNVPAIYLSNSLQFYHSMLMRGWHSAALLVTLVVTFGCNAQVVDALRAEKPPPPPHAQSLQSMRSYDESPSAGG</sequence>
<dbReference type="InterPro" id="IPR051085">
    <property type="entry name" value="MB_O-acyltransferase"/>
</dbReference>
<dbReference type="GO" id="GO:0016020">
    <property type="term" value="C:membrane"/>
    <property type="evidence" value="ECO:0007669"/>
    <property type="project" value="UniProtKB-SubCell"/>
</dbReference>
<feature type="transmembrane region" description="Helical" evidence="6">
    <location>
        <begin position="344"/>
        <end position="365"/>
    </location>
</feature>
<dbReference type="EMBL" id="CAMXCT010000902">
    <property type="protein sequence ID" value="CAI3984626.1"/>
    <property type="molecule type" value="Genomic_DNA"/>
</dbReference>
<feature type="transmembrane region" description="Helical" evidence="6">
    <location>
        <begin position="394"/>
        <end position="417"/>
    </location>
</feature>
<feature type="transmembrane region" description="Helical" evidence="6">
    <location>
        <begin position="643"/>
        <end position="663"/>
    </location>
</feature>
<keyword evidence="4 6" id="KW-0472">Membrane</keyword>
<evidence type="ECO:0000256" key="5">
    <source>
        <dbReference type="SAM" id="MobiDB-lite"/>
    </source>
</evidence>
<evidence type="ECO:0000256" key="3">
    <source>
        <dbReference type="ARBA" id="ARBA00022989"/>
    </source>
</evidence>
<feature type="transmembrane region" description="Helical" evidence="6">
    <location>
        <begin position="601"/>
        <end position="623"/>
    </location>
</feature>
<dbReference type="EMBL" id="CAMXCT030000902">
    <property type="protein sequence ID" value="CAL4771938.1"/>
    <property type="molecule type" value="Genomic_DNA"/>
</dbReference>
<protein>
    <submittedName>
        <fullName evidence="8">Glycerol uptake protein 2</fullName>
    </submittedName>
</protein>
<feature type="transmembrane region" description="Helical" evidence="6">
    <location>
        <begin position="21"/>
        <end position="43"/>
    </location>
</feature>
<dbReference type="OrthoDB" id="420606at2759"/>
<feature type="transmembrane region" description="Helical" evidence="6">
    <location>
        <begin position="519"/>
        <end position="535"/>
    </location>
</feature>
<reference evidence="7" key="1">
    <citation type="submission" date="2022-10" db="EMBL/GenBank/DDBJ databases">
        <authorList>
            <person name="Chen Y."/>
            <person name="Dougan E. K."/>
            <person name="Chan C."/>
            <person name="Rhodes N."/>
            <person name="Thang M."/>
        </authorList>
    </citation>
    <scope>NUCLEOTIDE SEQUENCE</scope>
</reference>
<dbReference type="Proteomes" id="UP001152797">
    <property type="component" value="Unassembled WGS sequence"/>
</dbReference>
<accession>A0A9P1C6D2</accession>
<comment type="subcellular location">
    <subcellularLocation>
        <location evidence="1">Membrane</location>
        <topology evidence="1">Multi-pass membrane protein</topology>
    </subcellularLocation>
</comment>
<evidence type="ECO:0000256" key="2">
    <source>
        <dbReference type="ARBA" id="ARBA00022692"/>
    </source>
</evidence>
<evidence type="ECO:0000313" key="7">
    <source>
        <dbReference type="EMBL" id="CAI3984626.1"/>
    </source>
</evidence>
<dbReference type="GO" id="GO:0016409">
    <property type="term" value="F:palmitoyltransferase activity"/>
    <property type="evidence" value="ECO:0007669"/>
    <property type="project" value="TreeGrafter"/>
</dbReference>
<feature type="transmembrane region" description="Helical" evidence="6">
    <location>
        <begin position="126"/>
        <end position="145"/>
    </location>
</feature>
<name>A0A9P1C6D2_9DINO</name>
<comment type="caution">
    <text evidence="7">The sequence shown here is derived from an EMBL/GenBank/DDBJ whole genome shotgun (WGS) entry which is preliminary data.</text>
</comment>
<organism evidence="7">
    <name type="scientific">Cladocopium goreaui</name>
    <dbReference type="NCBI Taxonomy" id="2562237"/>
    <lineage>
        <taxon>Eukaryota</taxon>
        <taxon>Sar</taxon>
        <taxon>Alveolata</taxon>
        <taxon>Dinophyceae</taxon>
        <taxon>Suessiales</taxon>
        <taxon>Symbiodiniaceae</taxon>
        <taxon>Cladocopium</taxon>
    </lineage>
</organism>
<dbReference type="Pfam" id="PF03062">
    <property type="entry name" value="MBOAT"/>
    <property type="match status" value="1"/>
</dbReference>
<evidence type="ECO:0000313" key="9">
    <source>
        <dbReference type="Proteomes" id="UP001152797"/>
    </source>
</evidence>
<feature type="transmembrane region" description="Helical" evidence="6">
    <location>
        <begin position="547"/>
        <end position="564"/>
    </location>
</feature>
<keyword evidence="9" id="KW-1185">Reference proteome</keyword>
<feature type="transmembrane region" description="Helical" evidence="6">
    <location>
        <begin position="262"/>
        <end position="282"/>
    </location>
</feature>
<keyword evidence="3 6" id="KW-1133">Transmembrane helix</keyword>
<proteinExistence type="predicted"/>
<dbReference type="EMBL" id="CAMXCT020000902">
    <property type="protein sequence ID" value="CAL1138001.1"/>
    <property type="molecule type" value="Genomic_DNA"/>
</dbReference>
<evidence type="ECO:0000313" key="8">
    <source>
        <dbReference type="EMBL" id="CAL4771938.1"/>
    </source>
</evidence>
<evidence type="ECO:0000256" key="1">
    <source>
        <dbReference type="ARBA" id="ARBA00004141"/>
    </source>
</evidence>
<dbReference type="PANTHER" id="PTHR13285:SF18">
    <property type="entry name" value="PROTEIN-CYSTEINE N-PALMITOYLTRANSFERASE RASP"/>
    <property type="match status" value="1"/>
</dbReference>
<feature type="transmembrane region" description="Helical" evidence="6">
    <location>
        <begin position="157"/>
        <end position="184"/>
    </location>
</feature>
<feature type="region of interest" description="Disordered" evidence="5">
    <location>
        <begin position="668"/>
        <end position="694"/>
    </location>
</feature>
<gene>
    <name evidence="7" type="ORF">C1SCF055_LOCUS12151</name>
</gene>
<dbReference type="AlphaFoldDB" id="A0A9P1C6D2"/>